<dbReference type="HOGENOM" id="CLU_080904_1_2_12"/>
<dbReference type="STRING" id="889378.Spiaf_1622"/>
<dbReference type="PATRIC" id="fig|889378.3.peg.1609"/>
<dbReference type="InterPro" id="IPR000836">
    <property type="entry name" value="PRTase_dom"/>
</dbReference>
<dbReference type="EMBL" id="CP003282">
    <property type="protein sequence ID" value="AFG37680.1"/>
    <property type="molecule type" value="Genomic_DNA"/>
</dbReference>
<dbReference type="SUPFAM" id="SSF53271">
    <property type="entry name" value="PRTase-like"/>
    <property type="match status" value="1"/>
</dbReference>
<proteinExistence type="predicted"/>
<evidence type="ECO:0000313" key="4">
    <source>
        <dbReference type="EMBL" id="AFG37680.1"/>
    </source>
</evidence>
<keyword evidence="5" id="KW-1185">Reference proteome</keyword>
<dbReference type="eggNOG" id="COG2236">
    <property type="taxonomic scope" value="Bacteria"/>
</dbReference>
<evidence type="ECO:0000256" key="1">
    <source>
        <dbReference type="ARBA" id="ARBA00022676"/>
    </source>
</evidence>
<keyword evidence="2 4" id="KW-0808">Transferase</keyword>
<dbReference type="KEGG" id="sfc:Spiaf_1622"/>
<dbReference type="AlphaFoldDB" id="H9UJI7"/>
<dbReference type="RefSeq" id="WP_014455663.1">
    <property type="nucleotide sequence ID" value="NC_017098.1"/>
</dbReference>
<evidence type="ECO:0000259" key="3">
    <source>
        <dbReference type="Pfam" id="PF00156"/>
    </source>
</evidence>
<reference evidence="5" key="1">
    <citation type="journal article" date="2013" name="Stand. Genomic Sci.">
        <title>Complete genome sequence of the halophilic bacterium Spirochaeta africana type strain (Z-7692(T)) from the alkaline Lake Magadi in the East African Rift.</title>
        <authorList>
            <person name="Liolos K."/>
            <person name="Abt B."/>
            <person name="Scheuner C."/>
            <person name="Teshima H."/>
            <person name="Held B."/>
            <person name="Lapidus A."/>
            <person name="Nolan M."/>
            <person name="Lucas S."/>
            <person name="Deshpande S."/>
            <person name="Cheng J.F."/>
            <person name="Tapia R."/>
            <person name="Goodwin L.A."/>
            <person name="Pitluck S."/>
            <person name="Pagani I."/>
            <person name="Ivanova N."/>
            <person name="Mavromatis K."/>
            <person name="Mikhailova N."/>
            <person name="Huntemann M."/>
            <person name="Pati A."/>
            <person name="Chen A."/>
            <person name="Palaniappan K."/>
            <person name="Land M."/>
            <person name="Rohde M."/>
            <person name="Tindall B.J."/>
            <person name="Detter J.C."/>
            <person name="Goker M."/>
            <person name="Bristow J."/>
            <person name="Eisen J.A."/>
            <person name="Markowitz V."/>
            <person name="Hugenholtz P."/>
            <person name="Woyke T."/>
            <person name="Klenk H.P."/>
            <person name="Kyrpides N.C."/>
        </authorList>
    </citation>
    <scope>NUCLEOTIDE SEQUENCE</scope>
    <source>
        <strain evidence="5">ATCC 700263 / DSM 8902 / Z-7692</strain>
    </source>
</reference>
<dbReference type="PANTHER" id="PTHR43363">
    <property type="entry name" value="HYPOXANTHINE PHOSPHORIBOSYLTRANSFERASE"/>
    <property type="match status" value="1"/>
</dbReference>
<dbReference type="PANTHER" id="PTHR43363:SF1">
    <property type="entry name" value="HYPOXANTHINE-GUANINE PHOSPHORIBOSYLTRANSFERASE"/>
    <property type="match status" value="1"/>
</dbReference>
<dbReference type="InterPro" id="IPR029057">
    <property type="entry name" value="PRTase-like"/>
</dbReference>
<organism evidence="4 5">
    <name type="scientific">Spirochaeta africana (strain ATCC 700263 / DSM 8902 / Z-7692)</name>
    <dbReference type="NCBI Taxonomy" id="889378"/>
    <lineage>
        <taxon>Bacteria</taxon>
        <taxon>Pseudomonadati</taxon>
        <taxon>Spirochaetota</taxon>
        <taxon>Spirochaetia</taxon>
        <taxon>Spirochaetales</taxon>
        <taxon>Spirochaetaceae</taxon>
        <taxon>Spirochaeta</taxon>
    </lineage>
</organism>
<dbReference type="OrthoDB" id="199120at2"/>
<feature type="domain" description="Phosphoribosyltransferase" evidence="3">
    <location>
        <begin position="17"/>
        <end position="136"/>
    </location>
</feature>
<dbReference type="GO" id="GO:0016757">
    <property type="term" value="F:glycosyltransferase activity"/>
    <property type="evidence" value="ECO:0007669"/>
    <property type="project" value="UniProtKB-KW"/>
</dbReference>
<protein>
    <submittedName>
        <fullName evidence="4">Putative phosphoribosyltransferase</fullName>
    </submittedName>
</protein>
<keyword evidence="1 4" id="KW-0328">Glycosyltransferase</keyword>
<accession>H9UJI7</accession>
<dbReference type="CDD" id="cd06223">
    <property type="entry name" value="PRTases_typeI"/>
    <property type="match status" value="1"/>
</dbReference>
<sequence>MSKEFIPYDVIRNNALKLAHRIHTDGFIPDVIYVSLRGGAYLGNVISEYFKMVRRPDQRPVFFAAVVARSYTDIYTRQRVMVDGWTYSPEHLRSGDKVLVIDDIFDSGRTVNHLVEIILEHGIPREDIKVAVHDYKLRDQSNRDLPIHPDYYCRKHDIAVDGDDAWIHYMSHELVGLTPEEVQAHYPEDPELQKILLDMLKQQS</sequence>
<dbReference type="Proteomes" id="UP000007383">
    <property type="component" value="Chromosome"/>
</dbReference>
<dbReference type="Pfam" id="PF00156">
    <property type="entry name" value="Pribosyltran"/>
    <property type="match status" value="1"/>
</dbReference>
<dbReference type="Gene3D" id="3.40.50.2020">
    <property type="match status" value="1"/>
</dbReference>
<gene>
    <name evidence="4" type="ordered locus">Spiaf_1622</name>
</gene>
<evidence type="ECO:0000313" key="5">
    <source>
        <dbReference type="Proteomes" id="UP000007383"/>
    </source>
</evidence>
<evidence type="ECO:0000256" key="2">
    <source>
        <dbReference type="ARBA" id="ARBA00022679"/>
    </source>
</evidence>
<name>H9UJI7_SPIAZ</name>